<dbReference type="PANTHER" id="PTHR32322:SF2">
    <property type="entry name" value="EAMA DOMAIN-CONTAINING PROTEIN"/>
    <property type="match status" value="1"/>
</dbReference>
<keyword evidence="9" id="KW-1185">Reference proteome</keyword>
<feature type="transmembrane region" description="Helical" evidence="6">
    <location>
        <begin position="88"/>
        <end position="109"/>
    </location>
</feature>
<dbReference type="GO" id="GO:0016020">
    <property type="term" value="C:membrane"/>
    <property type="evidence" value="ECO:0007669"/>
    <property type="project" value="UniProtKB-SubCell"/>
</dbReference>
<dbReference type="AlphaFoldDB" id="A0A0N9I6H3"/>
<dbReference type="EMBL" id="CP012752">
    <property type="protein sequence ID" value="ALG11789.1"/>
    <property type="molecule type" value="Genomic_DNA"/>
</dbReference>
<dbReference type="OrthoDB" id="4630069at2"/>
<sequence length="305" mass="31757">MTRRGWVLFGLLGVIWGLPYLMIKVAVGGVSVPMVVFVRTAIGAAVLLPLALGRIDWGVLRKHWLMILAFAGTEILVPWYLLSDAERHLSSSMTGLLIACVPTVGALLATVGGERLSGVRWVGLAVGLGGVALLAAPNLGGGDAWAIIEVLLVAVGYAVAPVIAARKLQEIPGLVLVTVSLGIAAIAYLPAAIVTWPSRMPSQDVLWALGGLAVVCTAVALLAFFELIREVGPSKAVVITYVNPLVAVAAGVLILNESLSTTTIVAFVLILGGSVLATFRERAAKLSAVAVLPDQEVTHSARRNA</sequence>
<comment type="subcellular location">
    <subcellularLocation>
        <location evidence="1">Membrane</location>
        <topology evidence="1">Multi-pass membrane protein</topology>
    </subcellularLocation>
</comment>
<feature type="domain" description="EamA" evidence="7">
    <location>
        <begin position="145"/>
        <end position="278"/>
    </location>
</feature>
<feature type="transmembrane region" description="Helical" evidence="6">
    <location>
        <begin position="7"/>
        <end position="26"/>
    </location>
</feature>
<keyword evidence="4 6" id="KW-1133">Transmembrane helix</keyword>
<feature type="transmembrane region" description="Helical" evidence="6">
    <location>
        <begin position="237"/>
        <end position="255"/>
    </location>
</feature>
<dbReference type="RefSeq" id="WP_054293685.1">
    <property type="nucleotide sequence ID" value="NZ_CP012752.1"/>
</dbReference>
<feature type="transmembrane region" description="Helical" evidence="6">
    <location>
        <begin position="145"/>
        <end position="164"/>
    </location>
</feature>
<evidence type="ECO:0000256" key="3">
    <source>
        <dbReference type="ARBA" id="ARBA00022692"/>
    </source>
</evidence>
<dbReference type="InterPro" id="IPR050638">
    <property type="entry name" value="AA-Vitamin_Transporters"/>
</dbReference>
<name>A0A0N9I6H3_9PSEU</name>
<feature type="transmembrane region" description="Helical" evidence="6">
    <location>
        <begin position="171"/>
        <end position="193"/>
    </location>
</feature>
<dbReference type="Proteomes" id="UP000063699">
    <property type="component" value="Chromosome"/>
</dbReference>
<evidence type="ECO:0000256" key="4">
    <source>
        <dbReference type="ARBA" id="ARBA00022989"/>
    </source>
</evidence>
<feature type="transmembrane region" description="Helical" evidence="6">
    <location>
        <begin position="32"/>
        <end position="52"/>
    </location>
</feature>
<evidence type="ECO:0000256" key="6">
    <source>
        <dbReference type="SAM" id="Phobius"/>
    </source>
</evidence>
<dbReference type="Pfam" id="PF00892">
    <property type="entry name" value="EamA"/>
    <property type="match status" value="2"/>
</dbReference>
<comment type="similarity">
    <text evidence="2">Belongs to the EamA transporter family.</text>
</comment>
<dbReference type="SUPFAM" id="SSF103481">
    <property type="entry name" value="Multidrug resistance efflux transporter EmrE"/>
    <property type="match status" value="2"/>
</dbReference>
<dbReference type="PANTHER" id="PTHR32322">
    <property type="entry name" value="INNER MEMBRANE TRANSPORTER"/>
    <property type="match status" value="1"/>
</dbReference>
<evidence type="ECO:0000256" key="1">
    <source>
        <dbReference type="ARBA" id="ARBA00004141"/>
    </source>
</evidence>
<reference evidence="8 9" key="1">
    <citation type="submission" date="2015-07" db="EMBL/GenBank/DDBJ databases">
        <title>Genome sequencing of Kibdelosporangium phytohabitans.</title>
        <authorList>
            <person name="Qin S."/>
            <person name="Xing K."/>
        </authorList>
    </citation>
    <scope>NUCLEOTIDE SEQUENCE [LARGE SCALE GENOMIC DNA]</scope>
    <source>
        <strain evidence="8 9">KLBMP1111</strain>
    </source>
</reference>
<gene>
    <name evidence="8" type="ORF">AOZ06_37340</name>
</gene>
<feature type="domain" description="EamA" evidence="7">
    <location>
        <begin position="6"/>
        <end position="134"/>
    </location>
</feature>
<evidence type="ECO:0000256" key="2">
    <source>
        <dbReference type="ARBA" id="ARBA00007362"/>
    </source>
</evidence>
<dbReference type="InterPro" id="IPR000620">
    <property type="entry name" value="EamA_dom"/>
</dbReference>
<feature type="transmembrane region" description="Helical" evidence="6">
    <location>
        <begin position="121"/>
        <end position="139"/>
    </location>
</feature>
<protein>
    <recommendedName>
        <fullName evidence="7">EamA domain-containing protein</fullName>
    </recommendedName>
</protein>
<dbReference type="KEGG" id="kphy:AOZ06_37340"/>
<feature type="transmembrane region" description="Helical" evidence="6">
    <location>
        <begin position="64"/>
        <end position="82"/>
    </location>
</feature>
<dbReference type="InterPro" id="IPR037185">
    <property type="entry name" value="EmrE-like"/>
</dbReference>
<evidence type="ECO:0000313" key="9">
    <source>
        <dbReference type="Proteomes" id="UP000063699"/>
    </source>
</evidence>
<feature type="transmembrane region" description="Helical" evidence="6">
    <location>
        <begin position="261"/>
        <end position="279"/>
    </location>
</feature>
<dbReference type="STRING" id="860235.AOZ06_37340"/>
<keyword evidence="3 6" id="KW-0812">Transmembrane</keyword>
<organism evidence="8 9">
    <name type="scientific">Kibdelosporangium phytohabitans</name>
    <dbReference type="NCBI Taxonomy" id="860235"/>
    <lineage>
        <taxon>Bacteria</taxon>
        <taxon>Bacillati</taxon>
        <taxon>Actinomycetota</taxon>
        <taxon>Actinomycetes</taxon>
        <taxon>Pseudonocardiales</taxon>
        <taxon>Pseudonocardiaceae</taxon>
        <taxon>Kibdelosporangium</taxon>
    </lineage>
</organism>
<feature type="transmembrane region" description="Helical" evidence="6">
    <location>
        <begin position="205"/>
        <end position="225"/>
    </location>
</feature>
<proteinExistence type="inferred from homology"/>
<keyword evidence="5 6" id="KW-0472">Membrane</keyword>
<evidence type="ECO:0000313" key="8">
    <source>
        <dbReference type="EMBL" id="ALG11789.1"/>
    </source>
</evidence>
<evidence type="ECO:0000256" key="5">
    <source>
        <dbReference type="ARBA" id="ARBA00023136"/>
    </source>
</evidence>
<evidence type="ECO:0000259" key="7">
    <source>
        <dbReference type="Pfam" id="PF00892"/>
    </source>
</evidence>
<accession>A0A0N9I6H3</accession>